<gene>
    <name evidence="1" type="ORF">A2639_02250</name>
</gene>
<evidence type="ECO:0000313" key="2">
    <source>
        <dbReference type="Proteomes" id="UP000178991"/>
    </source>
</evidence>
<reference evidence="1 2" key="1">
    <citation type="journal article" date="2016" name="Nat. Commun.">
        <title>Thousands of microbial genomes shed light on interconnected biogeochemical processes in an aquifer system.</title>
        <authorList>
            <person name="Anantharaman K."/>
            <person name="Brown C.T."/>
            <person name="Hug L.A."/>
            <person name="Sharon I."/>
            <person name="Castelle C.J."/>
            <person name="Probst A.J."/>
            <person name="Thomas B.C."/>
            <person name="Singh A."/>
            <person name="Wilkins M.J."/>
            <person name="Karaoz U."/>
            <person name="Brodie E.L."/>
            <person name="Williams K.H."/>
            <person name="Hubbard S.S."/>
            <person name="Banfield J.F."/>
        </authorList>
    </citation>
    <scope>NUCLEOTIDE SEQUENCE [LARGE SCALE GENOMIC DNA]</scope>
</reference>
<evidence type="ECO:0000313" key="1">
    <source>
        <dbReference type="EMBL" id="OGZ63246.1"/>
    </source>
</evidence>
<protein>
    <recommendedName>
        <fullName evidence="3">HhH-GPD domain-containing protein</fullName>
    </recommendedName>
</protein>
<dbReference type="EMBL" id="MHOL01000004">
    <property type="protein sequence ID" value="OGZ63246.1"/>
    <property type="molecule type" value="Genomic_DNA"/>
</dbReference>
<evidence type="ECO:0008006" key="3">
    <source>
        <dbReference type="Google" id="ProtNLM"/>
    </source>
</evidence>
<accession>A0A1G2HL82</accession>
<proteinExistence type="predicted"/>
<dbReference type="AlphaFoldDB" id="A0A1G2HL82"/>
<sequence length="168" mass="20332">MDYLKYYNLEKYLFKEVNNRFHKNHYLTAEDFFCIVIWKANRAKTKIKNRLLKIDSNLQKSVKDLTSSIYQEKDTEDRLEIMLSKKWGFSLPMATAILTVLYHKDISVYDVRVRAELKLKEIYTTEQYFDYFLPAVQKFAKSHKLNLRNADRYLWGKSFYEDLKRLVN</sequence>
<organism evidence="1 2">
    <name type="scientific">Candidatus Staskawiczbacteria bacterium RIFCSPHIGHO2_01_FULL_34_27</name>
    <dbReference type="NCBI Taxonomy" id="1802199"/>
    <lineage>
        <taxon>Bacteria</taxon>
        <taxon>Candidatus Staskawicziibacteriota</taxon>
    </lineage>
</organism>
<name>A0A1G2HL82_9BACT</name>
<comment type="caution">
    <text evidence="1">The sequence shown here is derived from an EMBL/GenBank/DDBJ whole genome shotgun (WGS) entry which is preliminary data.</text>
</comment>
<dbReference type="Proteomes" id="UP000178991">
    <property type="component" value="Unassembled WGS sequence"/>
</dbReference>